<dbReference type="InterPro" id="IPR036942">
    <property type="entry name" value="Beta-barrel_TonB_sf"/>
</dbReference>
<sequence>MKNILYILFLTIITNASVAQSVYKINGTVTDSLSKNPLDKITLTLSGERSGPQSLTTQADGKFQFAGLQSAAYKLSIHSIGYKTRDFIINLKADTSLGTISLKEDIKSLQEVTVISQRPLLQQRPGKVIYDLQADPESKAKSLLDMMRKLPFVTVDAQDNVSLKGSANFKVFINGKPSAMMDNNLAAVLRTMPASSIQRIEVITNPPAKYDAEGIGGIINIITAKKIDNGYRGNLNVSEQVPYGGPNAGGSLTVRQGKFGVNVYAGAGVYNTPQTNLANTQQSFGSDATLLDQNGYKKSNSRNGYAGAELSYEIDSLHLLSGHFSFNAYHNDGSSYQSSALKDAVGILQAYDLINDNNGRGKGGDISANYQVGFKTDKNRLLTLSYRYAGYRNNGFSNLQLLNQVNYPVLDYQQPNSSTTSEHTLQTDLVYPIKNVTIEVGVKAILRSNNSDYQYLQLNPATNLYGQIDSLSDKFYYTQDVLSVYNSYQFKLGNWNVSAGARAEETIVNAHFLSGSTNISPNYFNIVPSLAVNHSLGAGGIGLAFNQRIQRPGIVSLNPYPNKTNPNFIVIGNPRIQPSISNQAQLSYSTGNAGKVSLFLATDYIFVRNFQLMVTTFDPATQITTATYQNTGKGDGIDLIGNLNYNVTHQYSISFNSNSTRFSLSGMSGNSIVYLHRWMTIEELNNTLKLAKGWSLSASVRYNSSQPTSVQSYTNGFFNTSLGMNKEIVKGKLYFAMAVNNPFKKFRNIVNTTNGPDFQELNINQIYYRSARFSLNYNFGKLSGELKKNKNGINNNDITNGGL</sequence>
<keyword evidence="3" id="KW-0998">Cell outer membrane</keyword>
<dbReference type="SUPFAM" id="SSF56935">
    <property type="entry name" value="Porins"/>
    <property type="match status" value="1"/>
</dbReference>
<protein>
    <submittedName>
        <fullName evidence="7">TonB-dependent receptor</fullName>
    </submittedName>
</protein>
<feature type="domain" description="TonB-dependent receptor plug" evidence="5">
    <location>
        <begin position="137"/>
        <end position="218"/>
    </location>
</feature>
<feature type="signal peptide" evidence="4">
    <location>
        <begin position="1"/>
        <end position="19"/>
    </location>
</feature>
<feature type="domain" description="Outer membrane protein beta-barrel" evidence="6">
    <location>
        <begin position="377"/>
        <end position="777"/>
    </location>
</feature>
<evidence type="ECO:0000313" key="7">
    <source>
        <dbReference type="EMBL" id="QEC64256.1"/>
    </source>
</evidence>
<dbReference type="Pfam" id="PF13715">
    <property type="entry name" value="CarbopepD_reg_2"/>
    <property type="match status" value="1"/>
</dbReference>
<dbReference type="PANTHER" id="PTHR40980:SF4">
    <property type="entry name" value="TONB-DEPENDENT RECEPTOR-LIKE BETA-BARREL DOMAIN-CONTAINING PROTEIN"/>
    <property type="match status" value="1"/>
</dbReference>
<feature type="chain" id="PRO_5022970403" evidence="4">
    <location>
        <begin position="20"/>
        <end position="803"/>
    </location>
</feature>
<dbReference type="SUPFAM" id="SSF49464">
    <property type="entry name" value="Carboxypeptidase regulatory domain-like"/>
    <property type="match status" value="1"/>
</dbReference>
<dbReference type="AlphaFoldDB" id="A0A5B8V135"/>
<keyword evidence="7" id="KW-0675">Receptor</keyword>
<dbReference type="EMBL" id="CP042436">
    <property type="protein sequence ID" value="QEC64256.1"/>
    <property type="molecule type" value="Genomic_DNA"/>
</dbReference>
<dbReference type="RefSeq" id="WP_147032899.1">
    <property type="nucleotide sequence ID" value="NZ_CP042436.1"/>
</dbReference>
<dbReference type="Gene3D" id="2.40.170.20">
    <property type="entry name" value="TonB-dependent receptor, beta-barrel domain"/>
    <property type="match status" value="1"/>
</dbReference>
<comment type="subcellular location">
    <subcellularLocation>
        <location evidence="1">Cell outer membrane</location>
    </subcellularLocation>
</comment>
<dbReference type="Pfam" id="PF07715">
    <property type="entry name" value="Plug"/>
    <property type="match status" value="1"/>
</dbReference>
<gene>
    <name evidence="7" type="ORF">FRZ54_17280</name>
</gene>
<keyword evidence="4" id="KW-0732">Signal</keyword>
<evidence type="ECO:0000259" key="6">
    <source>
        <dbReference type="Pfam" id="PF14905"/>
    </source>
</evidence>
<dbReference type="InterPro" id="IPR008969">
    <property type="entry name" value="CarboxyPept-like_regulatory"/>
</dbReference>
<dbReference type="InterPro" id="IPR041700">
    <property type="entry name" value="OMP_b-brl_3"/>
</dbReference>
<evidence type="ECO:0000259" key="5">
    <source>
        <dbReference type="Pfam" id="PF07715"/>
    </source>
</evidence>
<dbReference type="Gene3D" id="2.60.40.1120">
    <property type="entry name" value="Carboxypeptidase-like, regulatory domain"/>
    <property type="match status" value="1"/>
</dbReference>
<dbReference type="InterPro" id="IPR012910">
    <property type="entry name" value="Plug_dom"/>
</dbReference>
<proteinExistence type="predicted"/>
<dbReference type="Proteomes" id="UP000321479">
    <property type="component" value="Chromosome"/>
</dbReference>
<evidence type="ECO:0000313" key="8">
    <source>
        <dbReference type="Proteomes" id="UP000321479"/>
    </source>
</evidence>
<organism evidence="7 8">
    <name type="scientific">Mucilaginibacter ginsenosidivorans</name>
    <dbReference type="NCBI Taxonomy" id="398053"/>
    <lineage>
        <taxon>Bacteria</taxon>
        <taxon>Pseudomonadati</taxon>
        <taxon>Bacteroidota</taxon>
        <taxon>Sphingobacteriia</taxon>
        <taxon>Sphingobacteriales</taxon>
        <taxon>Sphingobacteriaceae</taxon>
        <taxon>Mucilaginibacter</taxon>
    </lineage>
</organism>
<name>A0A5B8V135_9SPHI</name>
<dbReference type="KEGG" id="mgin:FRZ54_17280"/>
<dbReference type="PANTHER" id="PTHR40980">
    <property type="entry name" value="PLUG DOMAIN-CONTAINING PROTEIN"/>
    <property type="match status" value="1"/>
</dbReference>
<accession>A0A5B8V135</accession>
<evidence type="ECO:0000256" key="2">
    <source>
        <dbReference type="ARBA" id="ARBA00023136"/>
    </source>
</evidence>
<dbReference type="Pfam" id="PF14905">
    <property type="entry name" value="OMP_b-brl_3"/>
    <property type="match status" value="1"/>
</dbReference>
<keyword evidence="2" id="KW-0472">Membrane</keyword>
<reference evidence="7 8" key="1">
    <citation type="journal article" date="2017" name="Curr. Microbiol.">
        <title>Mucilaginibacter ginsenosidivorans sp. nov., Isolated from Soil of Ginseng Field.</title>
        <authorList>
            <person name="Kim M.M."/>
            <person name="Siddiqi M.Z."/>
            <person name="Im W.T."/>
        </authorList>
    </citation>
    <scope>NUCLEOTIDE SEQUENCE [LARGE SCALE GENOMIC DNA]</scope>
    <source>
        <strain evidence="7 8">Gsoil 3017</strain>
    </source>
</reference>
<evidence type="ECO:0000256" key="4">
    <source>
        <dbReference type="SAM" id="SignalP"/>
    </source>
</evidence>
<dbReference type="OrthoDB" id="606851at2"/>
<dbReference type="Gene3D" id="2.170.130.10">
    <property type="entry name" value="TonB-dependent receptor, plug domain"/>
    <property type="match status" value="1"/>
</dbReference>
<dbReference type="InterPro" id="IPR037066">
    <property type="entry name" value="Plug_dom_sf"/>
</dbReference>
<evidence type="ECO:0000256" key="1">
    <source>
        <dbReference type="ARBA" id="ARBA00004442"/>
    </source>
</evidence>
<evidence type="ECO:0000256" key="3">
    <source>
        <dbReference type="ARBA" id="ARBA00023237"/>
    </source>
</evidence>
<dbReference type="GO" id="GO:0009279">
    <property type="term" value="C:cell outer membrane"/>
    <property type="evidence" value="ECO:0007669"/>
    <property type="project" value="UniProtKB-SubCell"/>
</dbReference>
<keyword evidence="8" id="KW-1185">Reference proteome</keyword>